<dbReference type="InterPro" id="IPR036291">
    <property type="entry name" value="NAD(P)-bd_dom_sf"/>
</dbReference>
<dbReference type="AlphaFoldDB" id="A0A0J6XZZ8"/>
<dbReference type="EC" id="1.1.1.31" evidence="3"/>
<evidence type="ECO:0000256" key="1">
    <source>
        <dbReference type="ARBA" id="ARBA00005109"/>
    </source>
</evidence>
<name>A0A0J6XZZ8_COCIT</name>
<evidence type="ECO:0000256" key="8">
    <source>
        <dbReference type="PIRSR" id="PIRSR000103-1"/>
    </source>
</evidence>
<dbReference type="Pfam" id="PF03446">
    <property type="entry name" value="NAD_binding_2"/>
    <property type="match status" value="2"/>
</dbReference>
<accession>A0A0J6XZZ8</accession>
<dbReference type="InterPro" id="IPR013328">
    <property type="entry name" value="6PGD_dom2"/>
</dbReference>
<feature type="domain" description="6-phosphogluconate dehydrogenase NADP-binding" evidence="9">
    <location>
        <begin position="98"/>
        <end position="182"/>
    </location>
</feature>
<evidence type="ECO:0000256" key="5">
    <source>
        <dbReference type="ARBA" id="ARBA00023002"/>
    </source>
</evidence>
<evidence type="ECO:0000256" key="6">
    <source>
        <dbReference type="ARBA" id="ARBA00023027"/>
    </source>
</evidence>
<comment type="catalytic activity">
    <reaction evidence="7">
        <text>3-hydroxy-2-methylpropanoate + NAD(+) = 2-methyl-3-oxopropanoate + NADH + H(+)</text>
        <dbReference type="Rhea" id="RHEA:17681"/>
        <dbReference type="ChEBI" id="CHEBI:11805"/>
        <dbReference type="ChEBI" id="CHEBI:15378"/>
        <dbReference type="ChEBI" id="CHEBI:57540"/>
        <dbReference type="ChEBI" id="CHEBI:57700"/>
        <dbReference type="ChEBI" id="CHEBI:57945"/>
        <dbReference type="EC" id="1.1.1.31"/>
    </reaction>
</comment>
<keyword evidence="5" id="KW-0560">Oxidoreductase</keyword>
<dbReference type="SUPFAM" id="SSF51735">
    <property type="entry name" value="NAD(P)-binding Rossmann-fold domains"/>
    <property type="match status" value="1"/>
</dbReference>
<evidence type="ECO:0000256" key="2">
    <source>
        <dbReference type="ARBA" id="ARBA00006013"/>
    </source>
</evidence>
<dbReference type="SUPFAM" id="SSF48179">
    <property type="entry name" value="6-phosphogluconate dehydrogenase C-terminal domain-like"/>
    <property type="match status" value="1"/>
</dbReference>
<evidence type="ECO:0000313" key="11">
    <source>
        <dbReference type="EMBL" id="KMO99862.1"/>
    </source>
</evidence>
<sequence>MAIAPLAVPVRRLLFPLRSSARSFSTTLSRDATWGFIGLGQMGYPMAKNLRAKIPESDTLLICDSNPDATKRFTAEQSGKRIEVASSPRELAGRSDGLPKLATERLFIDCSTIDPISSREVAAAVHSTGSGRFVDAPMSGGVVGATAGTLTFMVGASSQIPGLVQEAEKVLLLMGKKVWHLGEQGAGLSGKLANNYLLAITNIATAEAMNLGVRWGLDPKVLGQMINSSTGRSWSSEVNNPAPGVVETAPASRGYSGGFGVSLMKKDLRLAVEAANEAGTRLELASKAQEVYDSTEAAHKGKDFSVVYQYLKDHSR</sequence>
<dbReference type="Proteomes" id="UP000054565">
    <property type="component" value="Unassembled WGS sequence"/>
</dbReference>
<proteinExistence type="inferred from homology"/>
<keyword evidence="4" id="KW-0101">Branched-chain amino acid catabolism</keyword>
<dbReference type="GO" id="GO:0008442">
    <property type="term" value="F:3-hydroxyisobutyrate dehydrogenase activity"/>
    <property type="evidence" value="ECO:0007669"/>
    <property type="project" value="UniProtKB-EC"/>
</dbReference>
<evidence type="ECO:0000256" key="7">
    <source>
        <dbReference type="ARBA" id="ARBA00049197"/>
    </source>
</evidence>
<dbReference type="InterPro" id="IPR006115">
    <property type="entry name" value="6PGDH_NADP-bd"/>
</dbReference>
<dbReference type="GO" id="GO:0051287">
    <property type="term" value="F:NAD binding"/>
    <property type="evidence" value="ECO:0007669"/>
    <property type="project" value="InterPro"/>
</dbReference>
<dbReference type="InterPro" id="IPR008927">
    <property type="entry name" value="6-PGluconate_DH-like_C_sf"/>
</dbReference>
<dbReference type="Gene3D" id="3.40.50.720">
    <property type="entry name" value="NAD(P)-binding Rossmann-like Domain"/>
    <property type="match status" value="2"/>
</dbReference>
<protein>
    <recommendedName>
        <fullName evidence="3">3-hydroxyisobutyrate dehydrogenase</fullName>
        <ecNumber evidence="3">1.1.1.31</ecNumber>
    </recommendedName>
</protein>
<evidence type="ECO:0000313" key="12">
    <source>
        <dbReference type="Proteomes" id="UP000054565"/>
    </source>
</evidence>
<organism evidence="11 12">
    <name type="scientific">Coccidioides immitis RMSCC 2394</name>
    <dbReference type="NCBI Taxonomy" id="404692"/>
    <lineage>
        <taxon>Eukaryota</taxon>
        <taxon>Fungi</taxon>
        <taxon>Dikarya</taxon>
        <taxon>Ascomycota</taxon>
        <taxon>Pezizomycotina</taxon>
        <taxon>Eurotiomycetes</taxon>
        <taxon>Eurotiomycetidae</taxon>
        <taxon>Onygenales</taxon>
        <taxon>Onygenaceae</taxon>
        <taxon>Coccidioides</taxon>
    </lineage>
</organism>
<evidence type="ECO:0000256" key="4">
    <source>
        <dbReference type="ARBA" id="ARBA00022456"/>
    </source>
</evidence>
<dbReference type="STRING" id="404692.A0A0J6XZZ8"/>
<dbReference type="PANTHER" id="PTHR22981:SF7">
    <property type="entry name" value="3-HYDROXYISOBUTYRATE DEHYDROGENASE, MITOCHONDRIAL"/>
    <property type="match status" value="1"/>
</dbReference>
<dbReference type="GO" id="GO:0005739">
    <property type="term" value="C:mitochondrion"/>
    <property type="evidence" value="ECO:0007669"/>
    <property type="project" value="TreeGrafter"/>
</dbReference>
<reference evidence="12" key="1">
    <citation type="journal article" date="2010" name="Genome Res.">
        <title>Population genomic sequencing of Coccidioides fungi reveals recent hybridization and transposon control.</title>
        <authorList>
            <person name="Neafsey D.E."/>
            <person name="Barker B.M."/>
            <person name="Sharpton T.J."/>
            <person name="Stajich J.E."/>
            <person name="Park D.J."/>
            <person name="Whiston E."/>
            <person name="Hung C.-Y."/>
            <person name="McMahan C."/>
            <person name="White J."/>
            <person name="Sykes S."/>
            <person name="Heiman D."/>
            <person name="Young S."/>
            <person name="Zeng Q."/>
            <person name="Abouelleil A."/>
            <person name="Aftuck L."/>
            <person name="Bessette D."/>
            <person name="Brown A."/>
            <person name="FitzGerald M."/>
            <person name="Lui A."/>
            <person name="Macdonald J.P."/>
            <person name="Priest M."/>
            <person name="Orbach M.J."/>
            <person name="Galgiani J.N."/>
            <person name="Kirkland T.N."/>
            <person name="Cole G.T."/>
            <person name="Birren B.W."/>
            <person name="Henn M.R."/>
            <person name="Taylor J.W."/>
            <person name="Rounsley S.D."/>
        </authorList>
    </citation>
    <scope>NUCLEOTIDE SEQUENCE [LARGE SCALE GENOMIC DNA]</scope>
    <source>
        <strain evidence="12">RMSCC 2394</strain>
    </source>
</reference>
<feature type="domain" description="6-phosphogluconate dehydrogenase NADP-binding" evidence="9">
    <location>
        <begin position="35"/>
        <end position="94"/>
    </location>
</feature>
<dbReference type="Pfam" id="PF14833">
    <property type="entry name" value="NAD_binding_11"/>
    <property type="match status" value="1"/>
</dbReference>
<evidence type="ECO:0000256" key="3">
    <source>
        <dbReference type="ARBA" id="ARBA00012991"/>
    </source>
</evidence>
<feature type="domain" description="3-hydroxyisobutyrate dehydrogenase-like NAD-binding" evidence="10">
    <location>
        <begin position="185"/>
        <end position="310"/>
    </location>
</feature>
<dbReference type="Gene3D" id="1.10.1040.10">
    <property type="entry name" value="N-(1-d-carboxylethyl)-l-norvaline Dehydrogenase, domain 2"/>
    <property type="match status" value="1"/>
</dbReference>
<feature type="active site" evidence="8">
    <location>
        <position position="191"/>
    </location>
</feature>
<evidence type="ECO:0000259" key="10">
    <source>
        <dbReference type="Pfam" id="PF14833"/>
    </source>
</evidence>
<keyword evidence="6" id="KW-0520">NAD</keyword>
<dbReference type="PIRSF" id="PIRSF000103">
    <property type="entry name" value="HIBADH"/>
    <property type="match status" value="1"/>
</dbReference>
<comment type="pathway">
    <text evidence="1">Amino-acid degradation; L-valine degradation.</text>
</comment>
<gene>
    <name evidence="11" type="ORF">CIRG_00005</name>
</gene>
<dbReference type="FunFam" id="1.10.1040.10:FF:000006">
    <property type="entry name" value="3-hydroxyisobutyrate dehydrogenase"/>
    <property type="match status" value="1"/>
</dbReference>
<dbReference type="GO" id="GO:0050661">
    <property type="term" value="F:NADP binding"/>
    <property type="evidence" value="ECO:0007669"/>
    <property type="project" value="InterPro"/>
</dbReference>
<comment type="similarity">
    <text evidence="2">Belongs to the HIBADH-related family. 3-hydroxyisobutyrate dehydrogenase subfamily.</text>
</comment>
<dbReference type="EMBL" id="DS028093">
    <property type="protein sequence ID" value="KMO99862.1"/>
    <property type="molecule type" value="Genomic_DNA"/>
</dbReference>
<dbReference type="OrthoDB" id="21615at2759"/>
<dbReference type="InterPro" id="IPR015815">
    <property type="entry name" value="HIBADH-related"/>
</dbReference>
<dbReference type="InterPro" id="IPR002204">
    <property type="entry name" value="3-OH-isobutyrate_DH-rel_CS"/>
</dbReference>
<evidence type="ECO:0000259" key="9">
    <source>
        <dbReference type="Pfam" id="PF03446"/>
    </source>
</evidence>
<dbReference type="GO" id="GO:0006574">
    <property type="term" value="P:L-valine catabolic process"/>
    <property type="evidence" value="ECO:0007669"/>
    <property type="project" value="TreeGrafter"/>
</dbReference>
<dbReference type="PANTHER" id="PTHR22981">
    <property type="entry name" value="3-HYDROXYISOBUTYRATE DEHYDROGENASE-RELATED"/>
    <property type="match status" value="1"/>
</dbReference>
<dbReference type="PROSITE" id="PS00895">
    <property type="entry name" value="3_HYDROXYISOBUT_DH"/>
    <property type="match status" value="1"/>
</dbReference>
<dbReference type="InterPro" id="IPR029154">
    <property type="entry name" value="HIBADH-like_NADP-bd"/>
</dbReference>